<dbReference type="SUPFAM" id="SSF55811">
    <property type="entry name" value="Nudix"/>
    <property type="match status" value="1"/>
</dbReference>
<dbReference type="InterPro" id="IPR000086">
    <property type="entry name" value="NUDIX_hydrolase_dom"/>
</dbReference>
<evidence type="ECO:0000313" key="5">
    <source>
        <dbReference type="Proteomes" id="UP000467240"/>
    </source>
</evidence>
<feature type="domain" description="Nudix hydrolase" evidence="3">
    <location>
        <begin position="19"/>
        <end position="152"/>
    </location>
</feature>
<dbReference type="OrthoDB" id="9814308at2"/>
<dbReference type="CDD" id="cd18879">
    <property type="entry name" value="NUDIX_Hydrolase"/>
    <property type="match status" value="1"/>
</dbReference>
<dbReference type="InterPro" id="IPR015797">
    <property type="entry name" value="NUDIX_hydrolase-like_dom_sf"/>
</dbReference>
<sequence length="174" mass="19198">MPVPDFVRALRERIGHDPLWLVGATAIVLRPDPDGVERMLAVRRSDNGEWTPVTGIVDPGEHPATTAVRECLEEARVEVEVERLVLVTVTGEVTHVNGDRAQYCTLVFRCRWIAGEGEVGDEESTDVVWFPVDRLPPFSESHAWRVAVALENAPECALVVGGVRLPVEPPPRHG</sequence>
<dbReference type="RefSeq" id="WP_158038861.1">
    <property type="nucleotide sequence ID" value="NZ_JACCFV010000001.1"/>
</dbReference>
<evidence type="ECO:0000256" key="2">
    <source>
        <dbReference type="ARBA" id="ARBA00022801"/>
    </source>
</evidence>
<protein>
    <submittedName>
        <fullName evidence="4">NUDIX domain-containing protein</fullName>
    </submittedName>
</protein>
<comment type="cofactor">
    <cofactor evidence="1">
        <name>Mg(2+)</name>
        <dbReference type="ChEBI" id="CHEBI:18420"/>
    </cofactor>
</comment>
<dbReference type="Pfam" id="PF00293">
    <property type="entry name" value="NUDIX"/>
    <property type="match status" value="1"/>
</dbReference>
<dbReference type="PANTHER" id="PTHR43046:SF16">
    <property type="entry name" value="ADP-RIBOSE PYROPHOSPHATASE YJHB-RELATED"/>
    <property type="match status" value="1"/>
</dbReference>
<comment type="caution">
    <text evidence="4">The sequence shown here is derived from an EMBL/GenBank/DDBJ whole genome shotgun (WGS) entry which is preliminary data.</text>
</comment>
<evidence type="ECO:0000259" key="3">
    <source>
        <dbReference type="PROSITE" id="PS51462"/>
    </source>
</evidence>
<dbReference type="AlphaFoldDB" id="A0A7J5C3S7"/>
<accession>A0A7J5C3S7</accession>
<dbReference type="Proteomes" id="UP000467240">
    <property type="component" value="Unassembled WGS sequence"/>
</dbReference>
<evidence type="ECO:0000256" key="1">
    <source>
        <dbReference type="ARBA" id="ARBA00001946"/>
    </source>
</evidence>
<proteinExistence type="predicted"/>
<name>A0A7J5C3S7_9MICO</name>
<keyword evidence="2" id="KW-0378">Hydrolase</keyword>
<reference evidence="4 5" key="1">
    <citation type="submission" date="2019-09" db="EMBL/GenBank/DDBJ databases">
        <title>Phylogeny of genus Pseudoclavibacter and closely related genus.</title>
        <authorList>
            <person name="Li Y."/>
        </authorList>
    </citation>
    <scope>NUCLEOTIDE SEQUENCE [LARGE SCALE GENOMIC DNA]</scope>
    <source>
        <strain evidence="4 5">DSM 23821</strain>
    </source>
</reference>
<dbReference type="Gene3D" id="3.90.79.10">
    <property type="entry name" value="Nucleoside Triphosphate Pyrophosphohydrolase"/>
    <property type="match status" value="1"/>
</dbReference>
<gene>
    <name evidence="4" type="ORF">F8O01_00305</name>
</gene>
<evidence type="ECO:0000313" key="4">
    <source>
        <dbReference type="EMBL" id="KAB1662429.1"/>
    </source>
</evidence>
<dbReference type="EMBL" id="WBJZ01000001">
    <property type="protein sequence ID" value="KAB1662429.1"/>
    <property type="molecule type" value="Genomic_DNA"/>
</dbReference>
<dbReference type="PROSITE" id="PS51462">
    <property type="entry name" value="NUDIX"/>
    <property type="match status" value="1"/>
</dbReference>
<organism evidence="4 5">
    <name type="scientific">Pseudoclavibacter chungangensis</name>
    <dbReference type="NCBI Taxonomy" id="587635"/>
    <lineage>
        <taxon>Bacteria</taxon>
        <taxon>Bacillati</taxon>
        <taxon>Actinomycetota</taxon>
        <taxon>Actinomycetes</taxon>
        <taxon>Micrococcales</taxon>
        <taxon>Microbacteriaceae</taxon>
        <taxon>Pseudoclavibacter</taxon>
    </lineage>
</organism>
<dbReference type="GO" id="GO:0016787">
    <property type="term" value="F:hydrolase activity"/>
    <property type="evidence" value="ECO:0007669"/>
    <property type="project" value="UniProtKB-KW"/>
</dbReference>
<keyword evidence="5" id="KW-1185">Reference proteome</keyword>
<dbReference type="PANTHER" id="PTHR43046">
    <property type="entry name" value="GDP-MANNOSE MANNOSYL HYDROLASE"/>
    <property type="match status" value="1"/>
</dbReference>